<name>A0A2Z5GAW6_9BACT</name>
<sequence>MEIYTHAAMDKKRFAQQKAVDHLLSRDKDGTTGSKLCSQIVPRNVILFPDHAR</sequence>
<gene>
    <name evidence="1" type="ORF">ACPOL_6545</name>
</gene>
<protein>
    <submittedName>
        <fullName evidence="1">Uncharacterized protein</fullName>
    </submittedName>
</protein>
<evidence type="ECO:0000313" key="1">
    <source>
        <dbReference type="EMBL" id="AXC15765.1"/>
    </source>
</evidence>
<dbReference type="AlphaFoldDB" id="A0A2Z5GAW6"/>
<proteinExistence type="predicted"/>
<dbReference type="KEGG" id="abas:ACPOL_6545"/>
<evidence type="ECO:0000313" key="2">
    <source>
        <dbReference type="Proteomes" id="UP000253606"/>
    </source>
</evidence>
<reference evidence="1 2" key="1">
    <citation type="journal article" date="2018" name="Front. Microbiol.">
        <title>Hydrolytic Capabilities as a Key to Environmental Success: Chitinolytic and Cellulolytic Acidobacteria From Acidic Sub-arctic Soils and Boreal Peatlands.</title>
        <authorList>
            <person name="Belova S.E."/>
            <person name="Ravin N.V."/>
            <person name="Pankratov T.A."/>
            <person name="Rakitin A.L."/>
            <person name="Ivanova A.A."/>
            <person name="Beletsky A.V."/>
            <person name="Mardanov A.V."/>
            <person name="Sinninghe Damste J.S."/>
            <person name="Dedysh S.N."/>
        </authorList>
    </citation>
    <scope>NUCLEOTIDE SEQUENCE [LARGE SCALE GENOMIC DNA]</scope>
    <source>
        <strain evidence="1 2">SBC82</strain>
    </source>
</reference>
<accession>A0A2Z5GAW6</accession>
<keyword evidence="2" id="KW-1185">Reference proteome</keyword>
<organism evidence="1 2">
    <name type="scientific">Acidisarcina polymorpha</name>
    <dbReference type="NCBI Taxonomy" id="2211140"/>
    <lineage>
        <taxon>Bacteria</taxon>
        <taxon>Pseudomonadati</taxon>
        <taxon>Acidobacteriota</taxon>
        <taxon>Terriglobia</taxon>
        <taxon>Terriglobales</taxon>
        <taxon>Acidobacteriaceae</taxon>
        <taxon>Acidisarcina</taxon>
    </lineage>
</organism>
<dbReference type="Proteomes" id="UP000253606">
    <property type="component" value="Chromosome"/>
</dbReference>
<dbReference type="EMBL" id="CP030840">
    <property type="protein sequence ID" value="AXC15765.1"/>
    <property type="molecule type" value="Genomic_DNA"/>
</dbReference>